<feature type="region of interest" description="Disordered" evidence="1">
    <location>
        <begin position="29"/>
        <end position="121"/>
    </location>
</feature>
<sequence>MGQRFSEYLKKEDDKIDEMSKDMLYRAARKAEVQGREPNSTGANYSMKTPEVRKKRRGQAVKFVKGMAKKEFGEASTYRDRRREDEKEKKKHGKKPQSQKGSRWGSGGYGKGHEEVETDKEGNFKDFKSFFEGMGKSQNYGVVKIEGKPERIPQHSSGEIVFLGNKRVASKHLKQLKKDGNNGYLSFGMHQKIGDKVKGK</sequence>
<dbReference type="AlphaFoldDB" id="A0A381Y321"/>
<evidence type="ECO:0000313" key="2">
    <source>
        <dbReference type="EMBL" id="SVA71404.1"/>
    </source>
</evidence>
<evidence type="ECO:0000256" key="1">
    <source>
        <dbReference type="SAM" id="MobiDB-lite"/>
    </source>
</evidence>
<feature type="compositionally biased region" description="Basic and acidic residues" evidence="1">
    <location>
        <begin position="68"/>
        <end position="88"/>
    </location>
</feature>
<name>A0A381Y321_9ZZZZ</name>
<gene>
    <name evidence="2" type="ORF">METZ01_LOCUS124258</name>
</gene>
<protein>
    <submittedName>
        <fullName evidence="2">Uncharacterized protein</fullName>
    </submittedName>
</protein>
<proteinExistence type="predicted"/>
<feature type="compositionally biased region" description="Basic and acidic residues" evidence="1">
    <location>
        <begin position="111"/>
        <end position="121"/>
    </location>
</feature>
<dbReference type="EMBL" id="UINC01017275">
    <property type="protein sequence ID" value="SVA71404.1"/>
    <property type="molecule type" value="Genomic_DNA"/>
</dbReference>
<feature type="compositionally biased region" description="Polar residues" evidence="1">
    <location>
        <begin position="37"/>
        <end position="47"/>
    </location>
</feature>
<organism evidence="2">
    <name type="scientific">marine metagenome</name>
    <dbReference type="NCBI Taxonomy" id="408172"/>
    <lineage>
        <taxon>unclassified sequences</taxon>
        <taxon>metagenomes</taxon>
        <taxon>ecological metagenomes</taxon>
    </lineage>
</organism>
<reference evidence="2" key="1">
    <citation type="submission" date="2018-05" db="EMBL/GenBank/DDBJ databases">
        <authorList>
            <person name="Lanie J.A."/>
            <person name="Ng W.-L."/>
            <person name="Kazmierczak K.M."/>
            <person name="Andrzejewski T.M."/>
            <person name="Davidsen T.M."/>
            <person name="Wayne K.J."/>
            <person name="Tettelin H."/>
            <person name="Glass J.I."/>
            <person name="Rusch D."/>
            <person name="Podicherti R."/>
            <person name="Tsui H.-C.T."/>
            <person name="Winkler M.E."/>
        </authorList>
    </citation>
    <scope>NUCLEOTIDE SEQUENCE</scope>
</reference>
<accession>A0A381Y321</accession>